<dbReference type="OrthoDB" id="445341at2759"/>
<gene>
    <name evidence="2" type="ORF">LAESUDRAFT_745230</name>
</gene>
<dbReference type="STRING" id="1314785.A0A165C0U9"/>
<proteinExistence type="predicted"/>
<dbReference type="PROSITE" id="PS51471">
    <property type="entry name" value="FE2OG_OXY"/>
    <property type="match status" value="1"/>
</dbReference>
<dbReference type="InterPro" id="IPR027450">
    <property type="entry name" value="AlkB-like"/>
</dbReference>
<feature type="domain" description="Fe2OG dioxygenase" evidence="1">
    <location>
        <begin position="113"/>
        <end position="227"/>
    </location>
</feature>
<dbReference type="GO" id="GO:0051213">
    <property type="term" value="F:dioxygenase activity"/>
    <property type="evidence" value="ECO:0007669"/>
    <property type="project" value="InterPro"/>
</dbReference>
<name>A0A165C0U9_9APHY</name>
<dbReference type="InterPro" id="IPR037151">
    <property type="entry name" value="AlkB-like_sf"/>
</dbReference>
<dbReference type="InParanoid" id="A0A165C0U9"/>
<dbReference type="InterPro" id="IPR032854">
    <property type="entry name" value="ALKBH3"/>
</dbReference>
<organism evidence="2 3">
    <name type="scientific">Laetiporus sulphureus 93-53</name>
    <dbReference type="NCBI Taxonomy" id="1314785"/>
    <lineage>
        <taxon>Eukaryota</taxon>
        <taxon>Fungi</taxon>
        <taxon>Dikarya</taxon>
        <taxon>Basidiomycota</taxon>
        <taxon>Agaricomycotina</taxon>
        <taxon>Agaricomycetes</taxon>
        <taxon>Polyporales</taxon>
        <taxon>Laetiporus</taxon>
    </lineage>
</organism>
<dbReference type="PANTHER" id="PTHR31212:SF5">
    <property type="entry name" value="ISOCHORISMATASE FAMILY PROTEIN FAMILY (AFU_ORTHOLOGUE AFUA_3G14500)"/>
    <property type="match status" value="1"/>
</dbReference>
<sequence length="294" mass="33241">MESGISHKHRRYEPTLLNPGEKIGEGDTYLVEELLPPDLADVAFKRVRDEVQWHKMIHRGGEVPRLVAHEGLVSEDGSYPIYRHPADDPPPLLPFSPTVAHIREYVEKSVKHPVNHVLIQHYRSGADYISEHSDKTIDIVRGSNIINVSLGAQRIMTLRTKKDVSDGEGRTVQHVPLPHNSMFVMGLDTNMRWLHGVRTDKRQPKTKTDAERYENEERISLTFRHIGTFLSADGALIWGQGARGKTREDAQPVVRGGPESEQLLIAFGEENHSSSFDWESAYGRGFDVLNFNAD</sequence>
<accession>A0A165C0U9</accession>
<dbReference type="PANTHER" id="PTHR31212">
    <property type="entry name" value="ALPHA-KETOGLUTARATE-DEPENDENT DIOXYGENASE ALKB HOMOLOG 3"/>
    <property type="match status" value="1"/>
</dbReference>
<protein>
    <recommendedName>
        <fullName evidence="1">Fe2OG dioxygenase domain-containing protein</fullName>
    </recommendedName>
</protein>
<evidence type="ECO:0000313" key="2">
    <source>
        <dbReference type="EMBL" id="KZT01997.1"/>
    </source>
</evidence>
<evidence type="ECO:0000313" key="3">
    <source>
        <dbReference type="Proteomes" id="UP000076871"/>
    </source>
</evidence>
<dbReference type="SUPFAM" id="SSF51197">
    <property type="entry name" value="Clavaminate synthase-like"/>
    <property type="match status" value="1"/>
</dbReference>
<dbReference type="GO" id="GO:0006307">
    <property type="term" value="P:DNA alkylation repair"/>
    <property type="evidence" value="ECO:0007669"/>
    <property type="project" value="InterPro"/>
</dbReference>
<dbReference type="Proteomes" id="UP000076871">
    <property type="component" value="Unassembled WGS sequence"/>
</dbReference>
<evidence type="ECO:0000259" key="1">
    <source>
        <dbReference type="PROSITE" id="PS51471"/>
    </source>
</evidence>
<dbReference type="Pfam" id="PF13532">
    <property type="entry name" value="2OG-FeII_Oxy_2"/>
    <property type="match status" value="1"/>
</dbReference>
<dbReference type="EMBL" id="KV427657">
    <property type="protein sequence ID" value="KZT01997.1"/>
    <property type="molecule type" value="Genomic_DNA"/>
</dbReference>
<dbReference type="InterPro" id="IPR005123">
    <property type="entry name" value="Oxoglu/Fe-dep_dioxygenase_dom"/>
</dbReference>
<dbReference type="AlphaFoldDB" id="A0A165C0U9"/>
<dbReference type="GeneID" id="63828388"/>
<keyword evidence="3" id="KW-1185">Reference proteome</keyword>
<dbReference type="RefSeq" id="XP_040759737.1">
    <property type="nucleotide sequence ID" value="XM_040911360.1"/>
</dbReference>
<dbReference type="Gene3D" id="2.60.120.590">
    <property type="entry name" value="Alpha-ketoglutarate-dependent dioxygenase AlkB-like"/>
    <property type="match status" value="1"/>
</dbReference>
<reference evidence="2 3" key="1">
    <citation type="journal article" date="2016" name="Mol. Biol. Evol.">
        <title>Comparative Genomics of Early-Diverging Mushroom-Forming Fungi Provides Insights into the Origins of Lignocellulose Decay Capabilities.</title>
        <authorList>
            <person name="Nagy L.G."/>
            <person name="Riley R."/>
            <person name="Tritt A."/>
            <person name="Adam C."/>
            <person name="Daum C."/>
            <person name="Floudas D."/>
            <person name="Sun H."/>
            <person name="Yadav J.S."/>
            <person name="Pangilinan J."/>
            <person name="Larsson K.H."/>
            <person name="Matsuura K."/>
            <person name="Barry K."/>
            <person name="Labutti K."/>
            <person name="Kuo R."/>
            <person name="Ohm R.A."/>
            <person name="Bhattacharya S.S."/>
            <person name="Shirouzu T."/>
            <person name="Yoshinaga Y."/>
            <person name="Martin F.M."/>
            <person name="Grigoriev I.V."/>
            <person name="Hibbett D.S."/>
        </authorList>
    </citation>
    <scope>NUCLEOTIDE SEQUENCE [LARGE SCALE GENOMIC DNA]</scope>
    <source>
        <strain evidence="2 3">93-53</strain>
    </source>
</reference>